<protein>
    <recommendedName>
        <fullName evidence="4">BRCT domain-containing protein</fullName>
    </recommendedName>
</protein>
<feature type="compositionally biased region" description="Polar residues" evidence="1">
    <location>
        <begin position="241"/>
        <end position="251"/>
    </location>
</feature>
<feature type="compositionally biased region" description="Basic and acidic residues" evidence="1">
    <location>
        <begin position="188"/>
        <end position="202"/>
    </location>
</feature>
<gene>
    <name evidence="2" type="ORF">I302_108506</name>
</gene>
<evidence type="ECO:0008006" key="4">
    <source>
        <dbReference type="Google" id="ProtNLM"/>
    </source>
</evidence>
<dbReference type="AlphaFoldDB" id="A0AAJ8MC22"/>
<name>A0AAJ8MC22_9TREE</name>
<dbReference type="GeneID" id="30211517"/>
<reference evidence="2" key="2">
    <citation type="submission" date="2024-02" db="EMBL/GenBank/DDBJ databases">
        <title>Comparative genomics of Cryptococcus and Kwoniella reveals pathogenesis evolution and contrasting modes of karyotype evolution via chromosome fusion or intercentromeric recombination.</title>
        <authorList>
            <person name="Coelho M.A."/>
            <person name="David-Palma M."/>
            <person name="Shea T."/>
            <person name="Bowers K."/>
            <person name="McGinley-Smith S."/>
            <person name="Mohammad A.W."/>
            <person name="Gnirke A."/>
            <person name="Yurkov A.M."/>
            <person name="Nowrousian M."/>
            <person name="Sun S."/>
            <person name="Cuomo C.A."/>
            <person name="Heitman J."/>
        </authorList>
    </citation>
    <scope>NUCLEOTIDE SEQUENCE</scope>
    <source>
        <strain evidence="2">CBS 10118</strain>
    </source>
</reference>
<dbReference type="EMBL" id="CP144547">
    <property type="protein sequence ID" value="WVW86458.1"/>
    <property type="molecule type" value="Genomic_DNA"/>
</dbReference>
<proteinExistence type="predicted"/>
<dbReference type="Proteomes" id="UP000092730">
    <property type="component" value="Chromosome 7"/>
</dbReference>
<feature type="region of interest" description="Disordered" evidence="1">
    <location>
        <begin position="167"/>
        <end position="208"/>
    </location>
</feature>
<keyword evidence="3" id="KW-1185">Reference proteome</keyword>
<feature type="region of interest" description="Disordered" evidence="1">
    <location>
        <begin position="236"/>
        <end position="257"/>
    </location>
</feature>
<reference evidence="2" key="1">
    <citation type="submission" date="2013-07" db="EMBL/GenBank/DDBJ databases">
        <authorList>
            <consortium name="The Broad Institute Genome Sequencing Platform"/>
            <person name="Cuomo C."/>
            <person name="Litvintseva A."/>
            <person name="Chen Y."/>
            <person name="Heitman J."/>
            <person name="Sun S."/>
            <person name="Springer D."/>
            <person name="Dromer F."/>
            <person name="Young S.K."/>
            <person name="Zeng Q."/>
            <person name="Gargeya S."/>
            <person name="Fitzgerald M."/>
            <person name="Abouelleil A."/>
            <person name="Alvarado L."/>
            <person name="Berlin A.M."/>
            <person name="Chapman S.B."/>
            <person name="Dewar J."/>
            <person name="Goldberg J."/>
            <person name="Griggs A."/>
            <person name="Gujja S."/>
            <person name="Hansen M."/>
            <person name="Howarth C."/>
            <person name="Imamovic A."/>
            <person name="Larimer J."/>
            <person name="McCowan C."/>
            <person name="Murphy C."/>
            <person name="Pearson M."/>
            <person name="Priest M."/>
            <person name="Roberts A."/>
            <person name="Saif S."/>
            <person name="Shea T."/>
            <person name="Sykes S."/>
            <person name="Wortman J."/>
            <person name="Nusbaum C."/>
            <person name="Birren B."/>
        </authorList>
    </citation>
    <scope>NUCLEOTIDE SEQUENCE</scope>
    <source>
        <strain evidence="2">CBS 10118</strain>
    </source>
</reference>
<evidence type="ECO:0000256" key="1">
    <source>
        <dbReference type="SAM" id="MobiDB-lite"/>
    </source>
</evidence>
<feature type="compositionally biased region" description="Polar residues" evidence="1">
    <location>
        <begin position="433"/>
        <end position="445"/>
    </location>
</feature>
<dbReference type="RefSeq" id="XP_065726758.1">
    <property type="nucleotide sequence ID" value="XM_065870686.1"/>
</dbReference>
<feature type="region of interest" description="Disordered" evidence="1">
    <location>
        <begin position="425"/>
        <end position="498"/>
    </location>
</feature>
<accession>A0AAJ8MC22</accession>
<feature type="compositionally biased region" description="Basic and acidic residues" evidence="1">
    <location>
        <begin position="474"/>
        <end position="491"/>
    </location>
</feature>
<organism evidence="2 3">
    <name type="scientific">Kwoniella bestiolae CBS 10118</name>
    <dbReference type="NCBI Taxonomy" id="1296100"/>
    <lineage>
        <taxon>Eukaryota</taxon>
        <taxon>Fungi</taxon>
        <taxon>Dikarya</taxon>
        <taxon>Basidiomycota</taxon>
        <taxon>Agaricomycotina</taxon>
        <taxon>Tremellomycetes</taxon>
        <taxon>Tremellales</taxon>
        <taxon>Cryptococcaceae</taxon>
        <taxon>Kwoniella</taxon>
    </lineage>
</organism>
<feature type="compositionally biased region" description="Low complexity" evidence="1">
    <location>
        <begin position="459"/>
        <end position="468"/>
    </location>
</feature>
<sequence length="563" mass="63611">MSELLFEGKRFYIFSPAPCHQTAERGRQAEEGWKKDIRYLKSDIEYQGGQILPSPTYNVDFILIHPTHLRELLDSDHSRNDLAIEIPLEGLTDLEEWDEYEFGIVPWTIPKIIERFGNTCNDGRRKEVILKMEWVRNCIDAQRVLDGRYGKYGYAGMRIRSQIAVKAEAKDDTPEPIAGPSTTGPVRQDVEPRDDITDEDLRSIISSPRGGLEELNNIDLIGFDEENAVEMPMIQDESDASDAQAQTSKSKPPSIDLISTGLTVPSGPNSAASAQANDEQWENDIHAELDRLLGGNGDQAALQSTKSEFSKFIFLRKRFLYLTLCELERSDIIIFPRSDDRPESRYTQSELERQALLDKKINQKVVHSKWLDKCSNAHNTLDCSDWIISLLEDSDNPGYGGSVASTGSPLSSAEDDLEVIPEVDDDDEDEDYQASQASGSSTSDVIHSATGRPKRACSESKSASASSSKRAKHQSKEVRPNSKSYKDEQRERGRRNPIYREKRIKHICNLLLKKPEGVDRLVYLRGCGPKYFVEDWQKSHSRLNEDGMIDRMLEIERAKCSSD</sequence>
<dbReference type="KEGG" id="kbi:30211517"/>
<evidence type="ECO:0000313" key="2">
    <source>
        <dbReference type="EMBL" id="WVW86458.1"/>
    </source>
</evidence>
<evidence type="ECO:0000313" key="3">
    <source>
        <dbReference type="Proteomes" id="UP000092730"/>
    </source>
</evidence>